<name>A0A1H3FGS1_9BACT</name>
<organism evidence="4 5">
    <name type="scientific">Acetomicrobium thermoterrenum DSM 13490</name>
    <dbReference type="NCBI Taxonomy" id="1120987"/>
    <lineage>
        <taxon>Bacteria</taxon>
        <taxon>Thermotogati</taxon>
        <taxon>Synergistota</taxon>
        <taxon>Synergistia</taxon>
        <taxon>Synergistales</taxon>
        <taxon>Acetomicrobiaceae</taxon>
        <taxon>Acetomicrobium</taxon>
    </lineage>
</organism>
<dbReference type="AlphaFoldDB" id="A0A1H3FGS1"/>
<dbReference type="PANTHER" id="PTHR43318">
    <property type="entry name" value="UDP-N-ACETYLGLUCOSAMINE 4,6-DEHYDRATASE"/>
    <property type="match status" value="1"/>
</dbReference>
<accession>A0A1H3FGS1</accession>
<dbReference type="Gene3D" id="3.40.50.720">
    <property type="entry name" value="NAD(P)-binding Rossmann-like Domain"/>
    <property type="match status" value="2"/>
</dbReference>
<dbReference type="SUPFAM" id="SSF51735">
    <property type="entry name" value="NAD(P)-binding Rossmann-fold domains"/>
    <property type="match status" value="2"/>
</dbReference>
<dbReference type="RefSeq" id="WP_091461124.1">
    <property type="nucleotide sequence ID" value="NZ_FNPD01000005.1"/>
</dbReference>
<protein>
    <submittedName>
        <fullName evidence="4">NDP-sugar epimerase, includes UDP-GlcNAc-inverting 4,6-dehydratase FlaA1 and capsular polysaccharide biosynthesis protein EpsC</fullName>
    </submittedName>
</protein>
<keyword evidence="2" id="KW-0812">Transmembrane</keyword>
<dbReference type="CDD" id="cd05237">
    <property type="entry name" value="UDP_invert_4-6DH_SDR_e"/>
    <property type="match status" value="1"/>
</dbReference>
<dbReference type="Proteomes" id="UP000199266">
    <property type="component" value="Unassembled WGS sequence"/>
</dbReference>
<proteinExistence type="inferred from homology"/>
<dbReference type="InterPro" id="IPR003869">
    <property type="entry name" value="Polysac_CapD-like"/>
</dbReference>
<gene>
    <name evidence="4" type="ORF">SAMN03080603_01078</name>
</gene>
<evidence type="ECO:0000313" key="5">
    <source>
        <dbReference type="Proteomes" id="UP000199266"/>
    </source>
</evidence>
<feature type="transmembrane region" description="Helical" evidence="2">
    <location>
        <begin position="82"/>
        <end position="101"/>
    </location>
</feature>
<feature type="transmembrane region" description="Helical" evidence="2">
    <location>
        <begin position="36"/>
        <end position="61"/>
    </location>
</feature>
<reference evidence="5" key="1">
    <citation type="submission" date="2016-10" db="EMBL/GenBank/DDBJ databases">
        <authorList>
            <person name="Varghese N."/>
            <person name="Submissions S."/>
        </authorList>
    </citation>
    <scope>NUCLEOTIDE SEQUENCE [LARGE SCALE GENOMIC DNA]</scope>
    <source>
        <strain evidence="5">DSM 13490</strain>
    </source>
</reference>
<evidence type="ECO:0000256" key="1">
    <source>
        <dbReference type="ARBA" id="ARBA00007430"/>
    </source>
</evidence>
<dbReference type="PANTHER" id="PTHR43318:SF1">
    <property type="entry name" value="POLYSACCHARIDE BIOSYNTHESIS PROTEIN EPSC-RELATED"/>
    <property type="match status" value="1"/>
</dbReference>
<dbReference type="Pfam" id="PF13727">
    <property type="entry name" value="CoA_binding_3"/>
    <property type="match status" value="1"/>
</dbReference>
<keyword evidence="2" id="KW-0472">Membrane</keyword>
<dbReference type="EMBL" id="FNPD01000005">
    <property type="protein sequence ID" value="SDX90055.1"/>
    <property type="molecule type" value="Genomic_DNA"/>
</dbReference>
<dbReference type="InterPro" id="IPR051203">
    <property type="entry name" value="Polysaccharide_Synthase-Rel"/>
</dbReference>
<dbReference type="Pfam" id="PF02719">
    <property type="entry name" value="Polysacc_synt_2"/>
    <property type="match status" value="1"/>
</dbReference>
<evidence type="ECO:0000259" key="3">
    <source>
        <dbReference type="Pfam" id="PF02719"/>
    </source>
</evidence>
<evidence type="ECO:0000313" key="4">
    <source>
        <dbReference type="EMBL" id="SDX90055.1"/>
    </source>
</evidence>
<keyword evidence="2" id="KW-1133">Transmembrane helix</keyword>
<sequence length="628" mass="69727">MKAFRKSCVLKLSIDWFLSCVLCVLLAFYLRLEGSVFAYVQLILPYIFVSTAALFVAEFIWRLPLRSWRSTGIPDLVTLLKTMIFFGLSVSGLCFIGGTAFRVPRSIPIIHAFLSMLALGGSRMLFRCYYERHGCKISGRYSDAKNILIAGAGEAGTMIAREMLRHSEAGLRPVGFLDDDPTKKGIKILGLPVLGPIDSLPEEVKKHDIEEVLIAIPSGDGRLVRRIVDLSQKAGVSYRIIPGIYQVLSGAVSISQIRKVDIEDLLGREPVELDIDAISKYLRDKRILVTGAGGSIGSEIVRQVARFSPEFMVLLGRGENSLFELEFEIKTSFPGLKYELVIADVQNRQKLERIFKKFRPQVVFHAAAHKHVPMMEANPDQAIINNVGGTRNVAELALEWSVEHFINISTDKAVNPTSIMGASKRIAEMIVRSIASKAAPWQSFVSVRFGNVLGSRGSVIPIFKRQIAAGGPVTVTHPEMKRYFMTIPEAAQLVLQAAALPYNGKVYVLDMGEPVMIKNLAEDLIKLSGFTPYEDIDIVYTGLRPGEKLFEELLMAEEGTVESPHEKIFIANQNGIDESFCEKLNYLLKVAHEGDVEEIIATIKSIVPNFRVDNEKVTPADRITINNI</sequence>
<keyword evidence="5" id="KW-1185">Reference proteome</keyword>
<evidence type="ECO:0000256" key="2">
    <source>
        <dbReference type="SAM" id="Phobius"/>
    </source>
</evidence>
<dbReference type="InterPro" id="IPR036291">
    <property type="entry name" value="NAD(P)-bd_dom_sf"/>
</dbReference>
<feature type="transmembrane region" description="Helical" evidence="2">
    <location>
        <begin position="12"/>
        <end position="30"/>
    </location>
</feature>
<comment type="similarity">
    <text evidence="1">Belongs to the polysaccharide synthase family.</text>
</comment>
<feature type="domain" description="Polysaccharide biosynthesis protein CapD-like" evidence="3">
    <location>
        <begin position="287"/>
        <end position="572"/>
    </location>
</feature>